<evidence type="ECO:0000313" key="7">
    <source>
        <dbReference type="RefSeq" id="XP_004487751.1"/>
    </source>
</evidence>
<dbReference type="PANTHER" id="PTHR46476">
    <property type="entry name" value="CHITINASE 2-LIKE"/>
    <property type="match status" value="1"/>
</dbReference>
<dbReference type="RefSeq" id="XP_004487751.1">
    <property type="nucleotide sequence ID" value="XM_004487694.3"/>
</dbReference>
<dbReference type="AlphaFoldDB" id="A0A1S2XDQ0"/>
<dbReference type="InterPro" id="IPR001579">
    <property type="entry name" value="Glyco_hydro_18_chit_AS"/>
</dbReference>
<keyword evidence="1 3" id="KW-0378">Hydrolase</keyword>
<dbReference type="PROSITE" id="PS01095">
    <property type="entry name" value="GH18_1"/>
    <property type="match status" value="1"/>
</dbReference>
<evidence type="ECO:0000313" key="6">
    <source>
        <dbReference type="Proteomes" id="UP000087171"/>
    </source>
</evidence>
<dbReference type="KEGG" id="cam:101507126"/>
<evidence type="ECO:0000256" key="3">
    <source>
        <dbReference type="RuleBase" id="RU000489"/>
    </source>
</evidence>
<keyword evidence="6" id="KW-1185">Reference proteome</keyword>
<dbReference type="GO" id="GO:0004553">
    <property type="term" value="F:hydrolase activity, hydrolyzing O-glycosyl compounds"/>
    <property type="evidence" value="ECO:0007669"/>
    <property type="project" value="InterPro"/>
</dbReference>
<dbReference type="InterPro" id="IPR017853">
    <property type="entry name" value="GH"/>
</dbReference>
<evidence type="ECO:0000259" key="5">
    <source>
        <dbReference type="PROSITE" id="PS51910"/>
    </source>
</evidence>
<sequence>MPGSRQINDSDVKPIIFREYIGVKPYPNTLHDFPVDIINSNIDQFHFILGFAIETYDDNGNSTGFFHPYWNVHFFSPEKVKKLKQNYDNVKVVISIGGRDDKHPFHPASKVDWADNAVNSLKKIIQQYNKVKDPWSFNIIDGIDINYEYIKSDGEDFAYCVGDVIKRLKEDIDVSIDMVSIAPSKQVNSKYHTLYLAHADDIDWVDYQFYFETLKSKDEFKNLFLSLSDVYGSKKLLAGASTDPHDACMISQEDFLEGVIDLLDAELLRGVFIWNANDSATHAPNGKPFSFEIKVQQLLTELG</sequence>
<protein>
    <submittedName>
        <fullName evidence="7">Chitinase 2-like</fullName>
    </submittedName>
</protein>
<evidence type="ECO:0000256" key="4">
    <source>
        <dbReference type="RuleBase" id="RU004453"/>
    </source>
</evidence>
<organism evidence="6 7">
    <name type="scientific">Cicer arietinum</name>
    <name type="common">Chickpea</name>
    <name type="synonym">Garbanzo</name>
    <dbReference type="NCBI Taxonomy" id="3827"/>
    <lineage>
        <taxon>Eukaryota</taxon>
        <taxon>Viridiplantae</taxon>
        <taxon>Streptophyta</taxon>
        <taxon>Embryophyta</taxon>
        <taxon>Tracheophyta</taxon>
        <taxon>Spermatophyta</taxon>
        <taxon>Magnoliopsida</taxon>
        <taxon>eudicotyledons</taxon>
        <taxon>Gunneridae</taxon>
        <taxon>Pentapetalae</taxon>
        <taxon>rosids</taxon>
        <taxon>fabids</taxon>
        <taxon>Fabales</taxon>
        <taxon>Fabaceae</taxon>
        <taxon>Papilionoideae</taxon>
        <taxon>50 kb inversion clade</taxon>
        <taxon>NPAAA clade</taxon>
        <taxon>Hologalegina</taxon>
        <taxon>IRL clade</taxon>
        <taxon>Cicereae</taxon>
        <taxon>Cicer</taxon>
    </lineage>
</organism>
<dbReference type="eggNOG" id="ENOG502QV99">
    <property type="taxonomic scope" value="Eukaryota"/>
</dbReference>
<keyword evidence="2 3" id="KW-0326">Glycosidase</keyword>
<dbReference type="PRINTS" id="PR00551">
    <property type="entry name" value="2SGLOBULIN"/>
</dbReference>
<dbReference type="Pfam" id="PF00704">
    <property type="entry name" value="Glyco_hydro_18"/>
    <property type="match status" value="1"/>
</dbReference>
<dbReference type="InterPro" id="IPR001223">
    <property type="entry name" value="Glyco_hydro18_cat"/>
</dbReference>
<evidence type="ECO:0000256" key="1">
    <source>
        <dbReference type="ARBA" id="ARBA00022801"/>
    </source>
</evidence>
<dbReference type="OrthoDB" id="1395031at2759"/>
<dbReference type="PaxDb" id="3827-XP_004487751.1"/>
<dbReference type="Gene3D" id="3.20.20.80">
    <property type="entry name" value="Glycosidases"/>
    <property type="match status" value="1"/>
</dbReference>
<dbReference type="GO" id="GO:0005975">
    <property type="term" value="P:carbohydrate metabolic process"/>
    <property type="evidence" value="ECO:0007669"/>
    <property type="project" value="InterPro"/>
</dbReference>
<proteinExistence type="inferred from homology"/>
<dbReference type="Proteomes" id="UP000087171">
    <property type="component" value="Chromosome Ca1"/>
</dbReference>
<dbReference type="SUPFAM" id="SSF51445">
    <property type="entry name" value="(Trans)glycosidases"/>
    <property type="match status" value="1"/>
</dbReference>
<dbReference type="InterPro" id="IPR000677">
    <property type="entry name" value="Chitinase-like"/>
</dbReference>
<dbReference type="PROSITE" id="PS51910">
    <property type="entry name" value="GH18_2"/>
    <property type="match status" value="1"/>
</dbReference>
<feature type="domain" description="GH18" evidence="5">
    <location>
        <begin position="20"/>
        <end position="303"/>
    </location>
</feature>
<accession>A0A1S2XDQ0</accession>
<dbReference type="PANTHER" id="PTHR46476:SF13">
    <property type="entry name" value="2, PUTATIVE, EXPRESSED-RELATED"/>
    <property type="match status" value="1"/>
</dbReference>
<dbReference type="GeneID" id="101507126"/>
<comment type="similarity">
    <text evidence="4">Belongs to the glycosyl hydrolase 18 family.</text>
</comment>
<reference evidence="7" key="2">
    <citation type="submission" date="2025-08" db="UniProtKB">
        <authorList>
            <consortium name="RefSeq"/>
        </authorList>
    </citation>
    <scope>IDENTIFICATION</scope>
    <source>
        <tissue evidence="7">Etiolated seedlings</tissue>
    </source>
</reference>
<name>A0A1S2XDQ0_CICAR</name>
<evidence type="ECO:0000256" key="2">
    <source>
        <dbReference type="ARBA" id="ARBA00023295"/>
    </source>
</evidence>
<dbReference type="STRING" id="3827.A0A1S2XDQ0"/>
<reference evidence="6" key="1">
    <citation type="journal article" date="2013" name="Nat. Biotechnol.">
        <title>Draft genome sequence of chickpea (Cicer arietinum) provides a resource for trait improvement.</title>
        <authorList>
            <person name="Varshney R.K."/>
            <person name="Song C."/>
            <person name="Saxena R.K."/>
            <person name="Azam S."/>
            <person name="Yu S."/>
            <person name="Sharpe A.G."/>
            <person name="Cannon S."/>
            <person name="Baek J."/>
            <person name="Rosen B.D."/>
            <person name="Tar'an B."/>
            <person name="Millan T."/>
            <person name="Zhang X."/>
            <person name="Ramsay L.D."/>
            <person name="Iwata A."/>
            <person name="Wang Y."/>
            <person name="Nelson W."/>
            <person name="Farmer A.D."/>
            <person name="Gaur P.M."/>
            <person name="Soderlund C."/>
            <person name="Penmetsa R.V."/>
            <person name="Xu C."/>
            <person name="Bharti A.K."/>
            <person name="He W."/>
            <person name="Winter P."/>
            <person name="Zhao S."/>
            <person name="Hane J.K."/>
            <person name="Carrasquilla-Garcia N."/>
            <person name="Condie J.A."/>
            <person name="Upadhyaya H.D."/>
            <person name="Luo M.C."/>
            <person name="Thudi M."/>
            <person name="Gowda C.L."/>
            <person name="Singh N.P."/>
            <person name="Lichtenzveig J."/>
            <person name="Gali K.K."/>
            <person name="Rubio J."/>
            <person name="Nadarajan N."/>
            <person name="Dolezel J."/>
            <person name="Bansal K.C."/>
            <person name="Xu X."/>
            <person name="Edwards D."/>
            <person name="Zhang G."/>
            <person name="Kahl G."/>
            <person name="Gil J."/>
            <person name="Singh K.B."/>
            <person name="Datta S.K."/>
            <person name="Jackson S.A."/>
            <person name="Wang J."/>
            <person name="Cook D.R."/>
        </authorList>
    </citation>
    <scope>NUCLEOTIDE SEQUENCE [LARGE SCALE GENOMIC DNA]</scope>
    <source>
        <strain evidence="6">cv. CDC Frontier</strain>
    </source>
</reference>
<gene>
    <name evidence="7" type="primary">LOC101507126</name>
</gene>